<evidence type="ECO:0000313" key="2">
    <source>
        <dbReference type="EMBL" id="GBM39789.1"/>
    </source>
</evidence>
<dbReference type="OrthoDB" id="4843387at2759"/>
<evidence type="ECO:0000256" key="1">
    <source>
        <dbReference type="SAM" id="MobiDB-lite"/>
    </source>
</evidence>
<evidence type="ECO:0000313" key="3">
    <source>
        <dbReference type="Proteomes" id="UP000499080"/>
    </source>
</evidence>
<proteinExistence type="predicted"/>
<organism evidence="2 3">
    <name type="scientific">Araneus ventricosus</name>
    <name type="common">Orbweaver spider</name>
    <name type="synonym">Epeira ventricosa</name>
    <dbReference type="NCBI Taxonomy" id="182803"/>
    <lineage>
        <taxon>Eukaryota</taxon>
        <taxon>Metazoa</taxon>
        <taxon>Ecdysozoa</taxon>
        <taxon>Arthropoda</taxon>
        <taxon>Chelicerata</taxon>
        <taxon>Arachnida</taxon>
        <taxon>Araneae</taxon>
        <taxon>Araneomorphae</taxon>
        <taxon>Entelegynae</taxon>
        <taxon>Araneoidea</taxon>
        <taxon>Araneidae</taxon>
        <taxon>Araneus</taxon>
    </lineage>
</organism>
<comment type="caution">
    <text evidence="2">The sequence shown here is derived from an EMBL/GenBank/DDBJ whole genome shotgun (WGS) entry which is preliminary data.</text>
</comment>
<protein>
    <recommendedName>
        <fullName evidence="4">Transposase Tc1-like domain-containing protein</fullName>
    </recommendedName>
</protein>
<sequence>MPLKRRRSHYQQLTEFERGRVVGLREGEFSFLDIAESLDSNVSTNCWQQWSREDTASRKPGSRRPCGTTEREDRRNRRMTVAHRTASVAEIRAAVGTTVTQRTVTNRLLQGQLRARHPVACIPLTPLAT</sequence>
<dbReference type="Proteomes" id="UP000499080">
    <property type="component" value="Unassembled WGS sequence"/>
</dbReference>
<reference evidence="2 3" key="1">
    <citation type="journal article" date="2019" name="Sci. Rep.">
        <title>Orb-weaving spider Araneus ventricosus genome elucidates the spidroin gene catalogue.</title>
        <authorList>
            <person name="Kono N."/>
            <person name="Nakamura H."/>
            <person name="Ohtoshi R."/>
            <person name="Moran D.A.P."/>
            <person name="Shinohara A."/>
            <person name="Yoshida Y."/>
            <person name="Fujiwara M."/>
            <person name="Mori M."/>
            <person name="Tomita M."/>
            <person name="Arakawa K."/>
        </authorList>
    </citation>
    <scope>NUCLEOTIDE SEQUENCE [LARGE SCALE GENOMIC DNA]</scope>
</reference>
<evidence type="ECO:0008006" key="4">
    <source>
        <dbReference type="Google" id="ProtNLM"/>
    </source>
</evidence>
<name>A0A4Y2FHE8_ARAVE</name>
<gene>
    <name evidence="2" type="ORF">AVEN_25007_1</name>
</gene>
<accession>A0A4Y2FHE8</accession>
<dbReference type="EMBL" id="BGPR01000908">
    <property type="protein sequence ID" value="GBM39789.1"/>
    <property type="molecule type" value="Genomic_DNA"/>
</dbReference>
<feature type="region of interest" description="Disordered" evidence="1">
    <location>
        <begin position="52"/>
        <end position="82"/>
    </location>
</feature>
<dbReference type="AlphaFoldDB" id="A0A4Y2FHE8"/>
<keyword evidence="3" id="KW-1185">Reference proteome</keyword>